<dbReference type="Proteomes" id="UP000314294">
    <property type="component" value="Unassembled WGS sequence"/>
</dbReference>
<dbReference type="EMBL" id="SRLO01000355">
    <property type="protein sequence ID" value="TNN59499.1"/>
    <property type="molecule type" value="Genomic_DNA"/>
</dbReference>
<protein>
    <submittedName>
        <fullName evidence="1">Uncharacterized protein</fullName>
    </submittedName>
</protein>
<evidence type="ECO:0000313" key="2">
    <source>
        <dbReference type="Proteomes" id="UP000314294"/>
    </source>
</evidence>
<dbReference type="AlphaFoldDB" id="A0A4Z2H159"/>
<gene>
    <name evidence="1" type="ORF">EYF80_030314</name>
</gene>
<sequence>MDSGSACVLACELRPLRVRQQRDQTERQEGVGGDGALALALGAGQQVVDGQLRAGERDGGNMGRGGEGLQLLEVLLLLHQLVEQHLLLLLGEKEREWERGEAKGGERMK</sequence>
<reference evidence="1 2" key="1">
    <citation type="submission" date="2019-03" db="EMBL/GenBank/DDBJ databases">
        <title>First draft genome of Liparis tanakae, snailfish: a comprehensive survey of snailfish specific genes.</title>
        <authorList>
            <person name="Kim W."/>
            <person name="Song I."/>
            <person name="Jeong J.-H."/>
            <person name="Kim D."/>
            <person name="Kim S."/>
            <person name="Ryu S."/>
            <person name="Song J.Y."/>
            <person name="Lee S.K."/>
        </authorList>
    </citation>
    <scope>NUCLEOTIDE SEQUENCE [LARGE SCALE GENOMIC DNA]</scope>
    <source>
        <tissue evidence="1">Muscle</tissue>
    </source>
</reference>
<comment type="caution">
    <text evidence="1">The sequence shown here is derived from an EMBL/GenBank/DDBJ whole genome shotgun (WGS) entry which is preliminary data.</text>
</comment>
<proteinExistence type="predicted"/>
<organism evidence="1 2">
    <name type="scientific">Liparis tanakae</name>
    <name type="common">Tanaka's snailfish</name>
    <dbReference type="NCBI Taxonomy" id="230148"/>
    <lineage>
        <taxon>Eukaryota</taxon>
        <taxon>Metazoa</taxon>
        <taxon>Chordata</taxon>
        <taxon>Craniata</taxon>
        <taxon>Vertebrata</taxon>
        <taxon>Euteleostomi</taxon>
        <taxon>Actinopterygii</taxon>
        <taxon>Neopterygii</taxon>
        <taxon>Teleostei</taxon>
        <taxon>Neoteleostei</taxon>
        <taxon>Acanthomorphata</taxon>
        <taxon>Eupercaria</taxon>
        <taxon>Perciformes</taxon>
        <taxon>Cottioidei</taxon>
        <taxon>Cottales</taxon>
        <taxon>Liparidae</taxon>
        <taxon>Liparis</taxon>
    </lineage>
</organism>
<accession>A0A4Z2H159</accession>
<name>A0A4Z2H159_9TELE</name>
<evidence type="ECO:0000313" key="1">
    <source>
        <dbReference type="EMBL" id="TNN59499.1"/>
    </source>
</evidence>
<keyword evidence="2" id="KW-1185">Reference proteome</keyword>